<protein>
    <submittedName>
        <fullName evidence="1">Uncharacterized protein</fullName>
    </submittedName>
</protein>
<dbReference type="EMBL" id="KN831972">
    <property type="protein sequence ID" value="KIO04295.1"/>
    <property type="molecule type" value="Genomic_DNA"/>
</dbReference>
<dbReference type="InParanoid" id="A0A0C3NTU1"/>
<keyword evidence="2" id="KW-1185">Reference proteome</keyword>
<sequence>TNFMCQPGSGPSIYFLLPSVATARGSGPHAAGVVVDKRVVGSPWRAAQALVRGPPLLPTASHPGPDI</sequence>
<dbReference type="Proteomes" id="UP000054217">
    <property type="component" value="Unassembled WGS sequence"/>
</dbReference>
<reference evidence="2" key="2">
    <citation type="submission" date="2015-01" db="EMBL/GenBank/DDBJ databases">
        <title>Evolutionary Origins and Diversification of the Mycorrhizal Mutualists.</title>
        <authorList>
            <consortium name="DOE Joint Genome Institute"/>
            <consortium name="Mycorrhizal Genomics Consortium"/>
            <person name="Kohler A."/>
            <person name="Kuo A."/>
            <person name="Nagy L.G."/>
            <person name="Floudas D."/>
            <person name="Copeland A."/>
            <person name="Barry K.W."/>
            <person name="Cichocki N."/>
            <person name="Veneault-Fourrey C."/>
            <person name="LaButti K."/>
            <person name="Lindquist E.A."/>
            <person name="Lipzen A."/>
            <person name="Lundell T."/>
            <person name="Morin E."/>
            <person name="Murat C."/>
            <person name="Riley R."/>
            <person name="Ohm R."/>
            <person name="Sun H."/>
            <person name="Tunlid A."/>
            <person name="Henrissat B."/>
            <person name="Grigoriev I.V."/>
            <person name="Hibbett D.S."/>
            <person name="Martin F."/>
        </authorList>
    </citation>
    <scope>NUCLEOTIDE SEQUENCE [LARGE SCALE GENOMIC DNA]</scope>
    <source>
        <strain evidence="2">Marx 270</strain>
    </source>
</reference>
<evidence type="ECO:0000313" key="1">
    <source>
        <dbReference type="EMBL" id="KIO04295.1"/>
    </source>
</evidence>
<dbReference type="HOGENOM" id="CLU_2819608_0_0_1"/>
<accession>A0A0C3NTU1</accession>
<reference evidence="1 2" key="1">
    <citation type="submission" date="2014-04" db="EMBL/GenBank/DDBJ databases">
        <authorList>
            <consortium name="DOE Joint Genome Institute"/>
            <person name="Kuo A."/>
            <person name="Kohler A."/>
            <person name="Costa M.D."/>
            <person name="Nagy L.G."/>
            <person name="Floudas D."/>
            <person name="Copeland A."/>
            <person name="Barry K.W."/>
            <person name="Cichocki N."/>
            <person name="Veneault-Fourrey C."/>
            <person name="LaButti K."/>
            <person name="Lindquist E.A."/>
            <person name="Lipzen A."/>
            <person name="Lundell T."/>
            <person name="Morin E."/>
            <person name="Murat C."/>
            <person name="Sun H."/>
            <person name="Tunlid A."/>
            <person name="Henrissat B."/>
            <person name="Grigoriev I.V."/>
            <person name="Hibbett D.S."/>
            <person name="Martin F."/>
            <person name="Nordberg H.P."/>
            <person name="Cantor M.N."/>
            <person name="Hua S.X."/>
        </authorList>
    </citation>
    <scope>NUCLEOTIDE SEQUENCE [LARGE SCALE GENOMIC DNA]</scope>
    <source>
        <strain evidence="1 2">Marx 270</strain>
    </source>
</reference>
<evidence type="ECO:0000313" key="2">
    <source>
        <dbReference type="Proteomes" id="UP000054217"/>
    </source>
</evidence>
<dbReference type="AlphaFoldDB" id="A0A0C3NTU1"/>
<proteinExistence type="predicted"/>
<name>A0A0C3NTU1_PISTI</name>
<gene>
    <name evidence="1" type="ORF">M404DRAFT_1000773</name>
</gene>
<organism evidence="1 2">
    <name type="scientific">Pisolithus tinctorius Marx 270</name>
    <dbReference type="NCBI Taxonomy" id="870435"/>
    <lineage>
        <taxon>Eukaryota</taxon>
        <taxon>Fungi</taxon>
        <taxon>Dikarya</taxon>
        <taxon>Basidiomycota</taxon>
        <taxon>Agaricomycotina</taxon>
        <taxon>Agaricomycetes</taxon>
        <taxon>Agaricomycetidae</taxon>
        <taxon>Boletales</taxon>
        <taxon>Sclerodermatineae</taxon>
        <taxon>Pisolithaceae</taxon>
        <taxon>Pisolithus</taxon>
    </lineage>
</organism>
<feature type="non-terminal residue" evidence="1">
    <location>
        <position position="1"/>
    </location>
</feature>